<comment type="caution">
    <text evidence="2">The sequence shown here is derived from an EMBL/GenBank/DDBJ whole genome shotgun (WGS) entry which is preliminary data.</text>
</comment>
<dbReference type="Proteomes" id="UP000265520">
    <property type="component" value="Unassembled WGS sequence"/>
</dbReference>
<protein>
    <submittedName>
        <fullName evidence="2">Uncharacterized protein</fullName>
    </submittedName>
</protein>
<reference evidence="2 3" key="1">
    <citation type="journal article" date="2018" name="Front. Plant Sci.">
        <title>Red Clover (Trifolium pratense) and Zigzag Clover (T. medium) - A Picture of Genomic Similarities and Differences.</title>
        <authorList>
            <person name="Dluhosova J."/>
            <person name="Istvanek J."/>
            <person name="Nedelnik J."/>
            <person name="Repkova J."/>
        </authorList>
    </citation>
    <scope>NUCLEOTIDE SEQUENCE [LARGE SCALE GENOMIC DNA]</scope>
    <source>
        <strain evidence="3">cv. 10/8</strain>
        <tissue evidence="2">Leaf</tissue>
    </source>
</reference>
<feature type="transmembrane region" description="Helical" evidence="1">
    <location>
        <begin position="67"/>
        <end position="85"/>
    </location>
</feature>
<evidence type="ECO:0000313" key="2">
    <source>
        <dbReference type="EMBL" id="MCH90747.1"/>
    </source>
</evidence>
<proteinExistence type="predicted"/>
<dbReference type="EMBL" id="LXQA010018973">
    <property type="protein sequence ID" value="MCH90747.1"/>
    <property type="molecule type" value="Genomic_DNA"/>
</dbReference>
<organism evidence="2 3">
    <name type="scientific">Trifolium medium</name>
    <dbReference type="NCBI Taxonomy" id="97028"/>
    <lineage>
        <taxon>Eukaryota</taxon>
        <taxon>Viridiplantae</taxon>
        <taxon>Streptophyta</taxon>
        <taxon>Embryophyta</taxon>
        <taxon>Tracheophyta</taxon>
        <taxon>Spermatophyta</taxon>
        <taxon>Magnoliopsida</taxon>
        <taxon>eudicotyledons</taxon>
        <taxon>Gunneridae</taxon>
        <taxon>Pentapetalae</taxon>
        <taxon>rosids</taxon>
        <taxon>fabids</taxon>
        <taxon>Fabales</taxon>
        <taxon>Fabaceae</taxon>
        <taxon>Papilionoideae</taxon>
        <taxon>50 kb inversion clade</taxon>
        <taxon>NPAAA clade</taxon>
        <taxon>Hologalegina</taxon>
        <taxon>IRL clade</taxon>
        <taxon>Trifolieae</taxon>
        <taxon>Trifolium</taxon>
    </lineage>
</organism>
<sequence length="110" mass="11511">MTAVGSSSGEVVAGSPFRGGRLAAKLISKSFLLFVGSICALCSLWRDLILLFGSAAAGVAPLIDHPMIWLSMVLSCYGFSTRHSYSVLTIVVVRRANGFAGFGVSRARGA</sequence>
<feature type="transmembrane region" description="Helical" evidence="1">
    <location>
        <begin position="31"/>
        <end position="55"/>
    </location>
</feature>
<accession>A0A392MTA8</accession>
<evidence type="ECO:0000256" key="1">
    <source>
        <dbReference type="SAM" id="Phobius"/>
    </source>
</evidence>
<keyword evidence="1" id="KW-0472">Membrane</keyword>
<name>A0A392MTA8_9FABA</name>
<keyword evidence="1" id="KW-0812">Transmembrane</keyword>
<dbReference type="AlphaFoldDB" id="A0A392MTA8"/>
<evidence type="ECO:0000313" key="3">
    <source>
        <dbReference type="Proteomes" id="UP000265520"/>
    </source>
</evidence>
<gene>
    <name evidence="2" type="ORF">A2U01_0011669</name>
</gene>
<keyword evidence="1" id="KW-1133">Transmembrane helix</keyword>
<keyword evidence="3" id="KW-1185">Reference proteome</keyword>